<gene>
    <name evidence="1" type="ORF">IQ26_03661</name>
</gene>
<keyword evidence="2" id="KW-1185">Reference proteome</keyword>
<organism evidence="1 2">
    <name type="scientific">Mesorhizobium tianshanense</name>
    <dbReference type="NCBI Taxonomy" id="39844"/>
    <lineage>
        <taxon>Bacteria</taxon>
        <taxon>Pseudomonadati</taxon>
        <taxon>Pseudomonadota</taxon>
        <taxon>Alphaproteobacteria</taxon>
        <taxon>Hyphomicrobiales</taxon>
        <taxon>Phyllobacteriaceae</taxon>
        <taxon>Mesorhizobium</taxon>
    </lineage>
</organism>
<dbReference type="Proteomes" id="UP000317122">
    <property type="component" value="Unassembled WGS sequence"/>
</dbReference>
<evidence type="ECO:0000313" key="2">
    <source>
        <dbReference type="Proteomes" id="UP000317122"/>
    </source>
</evidence>
<accession>A0A562NR64</accession>
<comment type="caution">
    <text evidence="1">The sequence shown here is derived from an EMBL/GenBank/DDBJ whole genome shotgun (WGS) entry which is preliminary data.</text>
</comment>
<name>A0A562NR64_9HYPH</name>
<dbReference type="AlphaFoldDB" id="A0A562NR64"/>
<dbReference type="RefSeq" id="WP_145719762.1">
    <property type="nucleotide sequence ID" value="NZ_BSPF01000137.1"/>
</dbReference>
<protein>
    <submittedName>
        <fullName evidence="1">Uncharacterized protein</fullName>
    </submittedName>
</protein>
<dbReference type="EMBL" id="VLKT01000022">
    <property type="protein sequence ID" value="TWI34186.1"/>
    <property type="molecule type" value="Genomic_DNA"/>
</dbReference>
<reference evidence="1 2" key="1">
    <citation type="journal article" date="2015" name="Stand. Genomic Sci.">
        <title>Genomic Encyclopedia of Bacterial and Archaeal Type Strains, Phase III: the genomes of soil and plant-associated and newly described type strains.</title>
        <authorList>
            <person name="Whitman W.B."/>
            <person name="Woyke T."/>
            <person name="Klenk H.P."/>
            <person name="Zhou Y."/>
            <person name="Lilburn T.G."/>
            <person name="Beck B.J."/>
            <person name="De Vos P."/>
            <person name="Vandamme P."/>
            <person name="Eisen J.A."/>
            <person name="Garrity G."/>
            <person name="Hugenholtz P."/>
            <person name="Kyrpides N.C."/>
        </authorList>
    </citation>
    <scope>NUCLEOTIDE SEQUENCE [LARGE SCALE GENOMIC DNA]</scope>
    <source>
        <strain evidence="1 2">CGMCC 1.2546</strain>
    </source>
</reference>
<dbReference type="OrthoDB" id="8082237at2"/>
<proteinExistence type="predicted"/>
<evidence type="ECO:0000313" key="1">
    <source>
        <dbReference type="EMBL" id="TWI34186.1"/>
    </source>
</evidence>
<sequence length="122" mass="13904">MGEVGRAIERDNLGEHERQADFRGDQHLAPLLQFVCEQYQIEKSDLYLLQVTPDQFEVGLLIWLWPGRVVDCEIAYEGSEFEIIGTETIQAHKKGLRGHTAKHFKIIEHIASSEHGSHNAKP</sequence>